<evidence type="ECO:0000259" key="3">
    <source>
        <dbReference type="Pfam" id="PF00931"/>
    </source>
</evidence>
<reference evidence="4 5" key="1">
    <citation type="journal article" date="2018" name="IMA Fungus">
        <title>IMA Genome-F 9: Draft genome sequence of Annulohypoxylon stygium, Aspergillus mulundensis, Berkeleyomyces basicola (syn. Thielaviopsis basicola), Ceratocystis smalleyi, two Cercospora beticola strains, Coleophoma cylindrospora, Fusarium fracticaudum, Phialophora cf. hyalina, and Morchella septimelata.</title>
        <authorList>
            <person name="Wingfield B.D."/>
            <person name="Bills G.F."/>
            <person name="Dong Y."/>
            <person name="Huang W."/>
            <person name="Nel W.J."/>
            <person name="Swalarsk-Parry B.S."/>
            <person name="Vaghefi N."/>
            <person name="Wilken P.M."/>
            <person name="An Z."/>
            <person name="de Beer Z.W."/>
            <person name="De Vos L."/>
            <person name="Chen L."/>
            <person name="Duong T.A."/>
            <person name="Gao Y."/>
            <person name="Hammerbacher A."/>
            <person name="Kikkert J.R."/>
            <person name="Li Y."/>
            <person name="Li H."/>
            <person name="Li K."/>
            <person name="Li Q."/>
            <person name="Liu X."/>
            <person name="Ma X."/>
            <person name="Naidoo K."/>
            <person name="Pethybridge S.J."/>
            <person name="Sun J."/>
            <person name="Steenkamp E.T."/>
            <person name="van der Nest M.A."/>
            <person name="van Wyk S."/>
            <person name="Wingfield M.J."/>
            <person name="Xiong C."/>
            <person name="Yue Q."/>
            <person name="Zhang X."/>
        </authorList>
    </citation>
    <scope>NUCLEOTIDE SEQUENCE [LARGE SCALE GENOMIC DNA]</scope>
    <source>
        <strain evidence="4 5">BP 5553</strain>
    </source>
</reference>
<keyword evidence="5" id="KW-1185">Reference proteome</keyword>
<dbReference type="SMART" id="SM00028">
    <property type="entry name" value="TPR"/>
    <property type="match status" value="5"/>
</dbReference>
<gene>
    <name evidence="4" type="ORF">BP5553_07843</name>
</gene>
<feature type="region of interest" description="Disordered" evidence="2">
    <location>
        <begin position="1"/>
        <end position="24"/>
    </location>
</feature>
<dbReference type="InterPro" id="IPR002182">
    <property type="entry name" value="NB-ARC"/>
</dbReference>
<feature type="region of interest" description="Disordered" evidence="2">
    <location>
        <begin position="92"/>
        <end position="112"/>
    </location>
</feature>
<keyword evidence="1" id="KW-0175">Coiled coil</keyword>
<dbReference type="Proteomes" id="UP000254866">
    <property type="component" value="Unassembled WGS sequence"/>
</dbReference>
<evidence type="ECO:0000256" key="2">
    <source>
        <dbReference type="SAM" id="MobiDB-lite"/>
    </source>
</evidence>
<feature type="coiled-coil region" evidence="1">
    <location>
        <begin position="632"/>
        <end position="666"/>
    </location>
</feature>
<dbReference type="PANTHER" id="PTHR46082">
    <property type="entry name" value="ATP/GTP-BINDING PROTEIN-RELATED"/>
    <property type="match status" value="1"/>
</dbReference>
<dbReference type="GO" id="GO:0016787">
    <property type="term" value="F:hydrolase activity"/>
    <property type="evidence" value="ECO:0007669"/>
    <property type="project" value="UniProtKB-KW"/>
</dbReference>
<evidence type="ECO:0000313" key="5">
    <source>
        <dbReference type="Proteomes" id="UP000254866"/>
    </source>
</evidence>
<dbReference type="RefSeq" id="XP_031867697.1">
    <property type="nucleotide sequence ID" value="XM_032016466.1"/>
</dbReference>
<dbReference type="SUPFAM" id="SSF52540">
    <property type="entry name" value="P-loop containing nucleoside triphosphate hydrolases"/>
    <property type="match status" value="1"/>
</dbReference>
<dbReference type="Pfam" id="PF13374">
    <property type="entry name" value="TPR_10"/>
    <property type="match status" value="1"/>
</dbReference>
<dbReference type="STRING" id="2656787.A0A370THN6"/>
<dbReference type="InterPro" id="IPR019734">
    <property type="entry name" value="TPR_rpt"/>
</dbReference>
<accession>A0A370THN6</accession>
<dbReference type="PANTHER" id="PTHR46082:SF6">
    <property type="entry name" value="AAA+ ATPASE DOMAIN-CONTAINING PROTEIN-RELATED"/>
    <property type="match status" value="1"/>
</dbReference>
<keyword evidence="4" id="KW-0378">Hydrolase</keyword>
<evidence type="ECO:0000256" key="1">
    <source>
        <dbReference type="SAM" id="Coils"/>
    </source>
</evidence>
<dbReference type="GeneID" id="43600692"/>
<comment type="caution">
    <text evidence="4">The sequence shown here is derived from an EMBL/GenBank/DDBJ whole genome shotgun (WGS) entry which is preliminary data.</text>
</comment>
<dbReference type="InterPro" id="IPR053137">
    <property type="entry name" value="NLR-like"/>
</dbReference>
<sequence length="1362" mass="155286">MGPPTTPPSTPSSPSSVDTQDEPEIPVRKITLGNWTHKGSSNPIGSISTGHQVAHRSARISIAFLSNNYNMCVANTYQRNEDHQQLPTRETVVKGPTPATRPQKPVHSISGNFLPHFTGRTEELRHISTMLQDGSGRTPSYCVMWGMAGVGKTALVHEYLDRVHKHISIIWLKVSTEVALDQSILSALEKCYPQDGDGHRHSDARQRRLKLKGWLEYDSLQENQDWILVLDDVHDKTCSIVQEDIVPTRGSTCKVIATTRSRLIAEDILLLVSLETYRCWEIKVLDTESATKMFTRIWKFDRRETEKSKLLNEMEKSKIADILNAIGNLPLAVEMAAKYAKINGLISAWEARSKALTWKIDIPHYRDHPRYKQTPVLENAFDFFFELKQNPKAAEAVLVDDLSFYNPTSISVRLFEKPVEVLQSLRQTSVTSYLPSFLLWPKPEVDEKHIDPDTGVIDLIIRLERLSFLTQQSNGREKSLSIHKLVQDLSRKKLREELNSTKYTWQRRSKRIGAEIERLHHAIGHSAREFGPSKDSIQYKEMLSHIASILKFIEDVDEDSDIVAEKIFQPLKQKLLKMQETVVLWLWECGQYDDAAASARETFPLSQKVWGLGHPVTLRSRNMRDLRYQGYYEIAEAELGNILKLMEKSQKQAKTLEDQLDFVARIDNYAALLRGQGRYTEAFRQCQKARDTRQQLLGTKDTLRDHDNFALVYQCLGMYNEARKHSFQALQEREQNLPIEHIDTLACLHQYATILHCQGLYEDAEGEIERALQGRLRLLGDKHPDTLASYQAYASVLHAEGKYQSAADCMQKTLETRRMVLGDNHPDTLSTLDHLAVIHLCQGKHGVAKKEAESVYERRRQALGEDHPDTLTSMRNLASVYRYQGCYVEAERLYTEVRRRKHKTLKNTELEHTTHPESINCLSDKAWIDFMHGRYALAEREYEDAMQRQEMSLGSKHPHTLATLSNLSSASSRLGKYKEAKAAIGSALLAQRDVLEANHLDILSNLHNYSVVLRLQGLYEEAECLGKNTLVARQQILGNQHPDVLSSLDNYASALHCLGHYPEAEIFCKQALHERQTMFGDDYPDTLCSIDTYSLILQSQHKDKEAAIQIRIASNYRRERLADNHPDRLLSRYNYVWVLQLEGQHASAQIVSKDVLGKRRKAMIPPDILSSAEQTGRILLQAGELEQAEELLREAFEGRKELLGKEHSDTLTSLAYYCLALVQLRGSTEAQNFLNSELATEKVLDLGQTRIDSLSDMKHIARALSTHLKGTLKQIMLPWQEAGEYSHTDQRYIIATKKLLRLGKALEAERKLQFVYTHPDKPSLLALALLLQGKVYKEYSLLKLEDLSKISISRDIDANISS</sequence>
<dbReference type="OrthoDB" id="626167at2759"/>
<dbReference type="Pfam" id="PF00931">
    <property type="entry name" value="NB-ARC"/>
    <property type="match status" value="1"/>
</dbReference>
<dbReference type="InterPro" id="IPR011990">
    <property type="entry name" value="TPR-like_helical_dom_sf"/>
</dbReference>
<protein>
    <submittedName>
        <fullName evidence="4">p-loop containing nucleoside triphosphate hydrolase</fullName>
    </submittedName>
</protein>
<dbReference type="Pfam" id="PF13424">
    <property type="entry name" value="TPR_12"/>
    <property type="match status" value="5"/>
</dbReference>
<feature type="domain" description="NB-ARC" evidence="3">
    <location>
        <begin position="127"/>
        <end position="294"/>
    </location>
</feature>
<evidence type="ECO:0000313" key="4">
    <source>
        <dbReference type="EMBL" id="RDL34715.1"/>
    </source>
</evidence>
<dbReference type="GO" id="GO:0043531">
    <property type="term" value="F:ADP binding"/>
    <property type="evidence" value="ECO:0007669"/>
    <property type="project" value="InterPro"/>
</dbReference>
<feature type="compositionally biased region" description="Pro residues" evidence="2">
    <location>
        <begin position="1"/>
        <end position="11"/>
    </location>
</feature>
<dbReference type="Gene3D" id="1.25.40.10">
    <property type="entry name" value="Tetratricopeptide repeat domain"/>
    <property type="match status" value="4"/>
</dbReference>
<organism evidence="4 5">
    <name type="scientific">Venustampulla echinocandica</name>
    <dbReference type="NCBI Taxonomy" id="2656787"/>
    <lineage>
        <taxon>Eukaryota</taxon>
        <taxon>Fungi</taxon>
        <taxon>Dikarya</taxon>
        <taxon>Ascomycota</taxon>
        <taxon>Pezizomycotina</taxon>
        <taxon>Leotiomycetes</taxon>
        <taxon>Helotiales</taxon>
        <taxon>Pleuroascaceae</taxon>
        <taxon>Venustampulla</taxon>
    </lineage>
</organism>
<proteinExistence type="predicted"/>
<dbReference type="Gene3D" id="3.40.50.300">
    <property type="entry name" value="P-loop containing nucleotide triphosphate hydrolases"/>
    <property type="match status" value="1"/>
</dbReference>
<dbReference type="EMBL" id="NPIC01000007">
    <property type="protein sequence ID" value="RDL34715.1"/>
    <property type="molecule type" value="Genomic_DNA"/>
</dbReference>
<dbReference type="InterPro" id="IPR027417">
    <property type="entry name" value="P-loop_NTPase"/>
</dbReference>
<name>A0A370THN6_9HELO</name>
<dbReference type="SUPFAM" id="SSF48452">
    <property type="entry name" value="TPR-like"/>
    <property type="match status" value="5"/>
</dbReference>